<feature type="transmembrane region" description="Helical" evidence="1">
    <location>
        <begin position="53"/>
        <end position="77"/>
    </location>
</feature>
<dbReference type="Proteomes" id="UP000313359">
    <property type="component" value="Unassembled WGS sequence"/>
</dbReference>
<sequence>MIILCYVICVVSACRPASPAAPFMLVARDGGRGRVALEIALYEDRVATSLRVVLSQFVCIALAWSQFLFLLALILLAPLSLSSPSSITYVRLQFAYALNQSSLYLSPPPQCIHVQSSWFACLVISYARYSCNEVQN</sequence>
<gene>
    <name evidence="3" type="ORF">L227DRAFT_149768</name>
</gene>
<keyword evidence="1" id="KW-0472">Membrane</keyword>
<name>A0A5C2ST86_9APHY</name>
<feature type="chain" id="PRO_5022831322" evidence="2">
    <location>
        <begin position="20"/>
        <end position="136"/>
    </location>
</feature>
<keyword evidence="1" id="KW-1133">Transmembrane helix</keyword>
<accession>A0A5C2ST86</accession>
<evidence type="ECO:0000313" key="4">
    <source>
        <dbReference type="Proteomes" id="UP000313359"/>
    </source>
</evidence>
<reference evidence="3" key="1">
    <citation type="journal article" date="2018" name="Genome Biol. Evol.">
        <title>Genomics and development of Lentinus tigrinus, a white-rot wood-decaying mushroom with dimorphic fruiting bodies.</title>
        <authorList>
            <person name="Wu B."/>
            <person name="Xu Z."/>
            <person name="Knudson A."/>
            <person name="Carlson A."/>
            <person name="Chen N."/>
            <person name="Kovaka S."/>
            <person name="LaButti K."/>
            <person name="Lipzen A."/>
            <person name="Pennachio C."/>
            <person name="Riley R."/>
            <person name="Schakwitz W."/>
            <person name="Umezawa K."/>
            <person name="Ohm R.A."/>
            <person name="Grigoriev I.V."/>
            <person name="Nagy L.G."/>
            <person name="Gibbons J."/>
            <person name="Hibbett D."/>
        </authorList>
    </citation>
    <scope>NUCLEOTIDE SEQUENCE [LARGE SCALE GENOMIC DNA]</scope>
    <source>
        <strain evidence="3">ALCF2SS1-6</strain>
    </source>
</reference>
<feature type="signal peptide" evidence="2">
    <location>
        <begin position="1"/>
        <end position="19"/>
    </location>
</feature>
<organism evidence="3 4">
    <name type="scientific">Lentinus tigrinus ALCF2SS1-6</name>
    <dbReference type="NCBI Taxonomy" id="1328759"/>
    <lineage>
        <taxon>Eukaryota</taxon>
        <taxon>Fungi</taxon>
        <taxon>Dikarya</taxon>
        <taxon>Basidiomycota</taxon>
        <taxon>Agaricomycotina</taxon>
        <taxon>Agaricomycetes</taxon>
        <taxon>Polyporales</taxon>
        <taxon>Polyporaceae</taxon>
        <taxon>Lentinus</taxon>
    </lineage>
</organism>
<proteinExistence type="predicted"/>
<keyword evidence="4" id="KW-1185">Reference proteome</keyword>
<protein>
    <submittedName>
        <fullName evidence="3">Uncharacterized protein</fullName>
    </submittedName>
</protein>
<dbReference type="AlphaFoldDB" id="A0A5C2ST86"/>
<evidence type="ECO:0000256" key="1">
    <source>
        <dbReference type="SAM" id="Phobius"/>
    </source>
</evidence>
<evidence type="ECO:0000313" key="3">
    <source>
        <dbReference type="EMBL" id="RPD66598.1"/>
    </source>
</evidence>
<keyword evidence="1" id="KW-0812">Transmembrane</keyword>
<dbReference type="EMBL" id="ML122251">
    <property type="protein sequence ID" value="RPD66598.1"/>
    <property type="molecule type" value="Genomic_DNA"/>
</dbReference>
<evidence type="ECO:0000256" key="2">
    <source>
        <dbReference type="SAM" id="SignalP"/>
    </source>
</evidence>
<keyword evidence="2" id="KW-0732">Signal</keyword>